<dbReference type="Pfam" id="PF00400">
    <property type="entry name" value="WD40"/>
    <property type="match status" value="4"/>
</dbReference>
<dbReference type="PROSITE" id="PS00678">
    <property type="entry name" value="WD_REPEATS_1"/>
    <property type="match status" value="2"/>
</dbReference>
<dbReference type="PROSITE" id="PS50082">
    <property type="entry name" value="WD_REPEATS_2"/>
    <property type="match status" value="4"/>
</dbReference>
<comment type="similarity">
    <text evidence="9">Belongs to the WD repeat peroxin-7 family.</text>
</comment>
<comment type="subcellular location">
    <subcellularLocation>
        <location evidence="2">Cytoplasm</location>
        <location evidence="2">Cytosol</location>
    </subcellularLocation>
    <subcellularLocation>
        <location evidence="1">Peroxisome matrix</location>
    </subcellularLocation>
</comment>
<keyword evidence="13" id="KW-1185">Reference proteome</keyword>
<gene>
    <name evidence="12" type="ORF">M427DRAFT_71588</name>
</gene>
<dbReference type="InterPro" id="IPR001680">
    <property type="entry name" value="WD40_rpt"/>
</dbReference>
<keyword evidence="8" id="KW-0576">Peroxisome</keyword>
<organism evidence="12 13">
    <name type="scientific">Gonapodya prolifera (strain JEL478)</name>
    <name type="common">Monoblepharis prolifera</name>
    <dbReference type="NCBI Taxonomy" id="1344416"/>
    <lineage>
        <taxon>Eukaryota</taxon>
        <taxon>Fungi</taxon>
        <taxon>Fungi incertae sedis</taxon>
        <taxon>Chytridiomycota</taxon>
        <taxon>Chytridiomycota incertae sedis</taxon>
        <taxon>Monoblepharidomycetes</taxon>
        <taxon>Monoblepharidales</taxon>
        <taxon>Gonapodyaceae</taxon>
        <taxon>Gonapodya</taxon>
    </lineage>
</organism>
<dbReference type="STRING" id="1344416.A0A139A8R7"/>
<evidence type="ECO:0000256" key="7">
    <source>
        <dbReference type="ARBA" id="ARBA00022927"/>
    </source>
</evidence>
<dbReference type="Gene3D" id="2.130.10.10">
    <property type="entry name" value="YVTN repeat-like/Quinoprotein amine dehydrogenase"/>
    <property type="match status" value="1"/>
</dbReference>
<dbReference type="InterPro" id="IPR019775">
    <property type="entry name" value="WD40_repeat_CS"/>
</dbReference>
<dbReference type="PROSITE" id="PS50294">
    <property type="entry name" value="WD_REPEATS_REGION"/>
    <property type="match status" value="4"/>
</dbReference>
<keyword evidence="5 11" id="KW-0853">WD repeat</keyword>
<feature type="repeat" description="WD" evidence="11">
    <location>
        <begin position="155"/>
        <end position="197"/>
    </location>
</feature>
<dbReference type="PANTHER" id="PTHR46027:SF1">
    <property type="entry name" value="PEROXISOMAL TARGETING SIGNAL 2 RECEPTOR"/>
    <property type="match status" value="1"/>
</dbReference>
<dbReference type="GO" id="GO:0005782">
    <property type="term" value="C:peroxisomal matrix"/>
    <property type="evidence" value="ECO:0007669"/>
    <property type="project" value="UniProtKB-SubCell"/>
</dbReference>
<dbReference type="InterPro" id="IPR020472">
    <property type="entry name" value="WD40_PAC1"/>
</dbReference>
<keyword evidence="6" id="KW-0677">Repeat</keyword>
<evidence type="ECO:0000256" key="8">
    <source>
        <dbReference type="ARBA" id="ARBA00023140"/>
    </source>
</evidence>
<dbReference type="SMART" id="SM00320">
    <property type="entry name" value="WD40"/>
    <property type="match status" value="6"/>
</dbReference>
<keyword evidence="3" id="KW-0813">Transport</keyword>
<dbReference type="GO" id="GO:0016558">
    <property type="term" value="P:protein import into peroxisome matrix"/>
    <property type="evidence" value="ECO:0007669"/>
    <property type="project" value="InterPro"/>
</dbReference>
<evidence type="ECO:0000313" key="13">
    <source>
        <dbReference type="Proteomes" id="UP000070544"/>
    </source>
</evidence>
<keyword evidence="7" id="KW-0653">Protein transport</keyword>
<dbReference type="OrthoDB" id="273771at2759"/>
<proteinExistence type="inferred from homology"/>
<dbReference type="Proteomes" id="UP000070544">
    <property type="component" value="Unassembled WGS sequence"/>
</dbReference>
<evidence type="ECO:0000256" key="5">
    <source>
        <dbReference type="ARBA" id="ARBA00022574"/>
    </source>
</evidence>
<name>A0A139A8R7_GONPJ</name>
<keyword evidence="4" id="KW-0963">Cytoplasm</keyword>
<protein>
    <recommendedName>
        <fullName evidence="10">Peroxin-7</fullName>
    </recommendedName>
</protein>
<dbReference type="PRINTS" id="PR00320">
    <property type="entry name" value="GPROTEINBRPT"/>
</dbReference>
<evidence type="ECO:0000256" key="4">
    <source>
        <dbReference type="ARBA" id="ARBA00022490"/>
    </source>
</evidence>
<feature type="repeat" description="WD" evidence="11">
    <location>
        <begin position="242"/>
        <end position="275"/>
    </location>
</feature>
<feature type="repeat" description="WD" evidence="11">
    <location>
        <begin position="112"/>
        <end position="154"/>
    </location>
</feature>
<dbReference type="GO" id="GO:0005829">
    <property type="term" value="C:cytosol"/>
    <property type="evidence" value="ECO:0007669"/>
    <property type="project" value="UniProtKB-SubCell"/>
</dbReference>
<evidence type="ECO:0000256" key="11">
    <source>
        <dbReference type="PROSITE-ProRule" id="PRU00221"/>
    </source>
</evidence>
<dbReference type="InterPro" id="IPR044536">
    <property type="entry name" value="PEX7"/>
</dbReference>
<dbReference type="AlphaFoldDB" id="A0A139A8R7"/>
<dbReference type="SUPFAM" id="SSF50978">
    <property type="entry name" value="WD40 repeat-like"/>
    <property type="match status" value="1"/>
</dbReference>
<dbReference type="InterPro" id="IPR036322">
    <property type="entry name" value="WD40_repeat_dom_sf"/>
</dbReference>
<evidence type="ECO:0000256" key="1">
    <source>
        <dbReference type="ARBA" id="ARBA00004253"/>
    </source>
</evidence>
<reference evidence="12 13" key="1">
    <citation type="journal article" date="2015" name="Genome Biol. Evol.">
        <title>Phylogenomic analyses indicate that early fungi evolved digesting cell walls of algal ancestors of land plants.</title>
        <authorList>
            <person name="Chang Y."/>
            <person name="Wang S."/>
            <person name="Sekimoto S."/>
            <person name="Aerts A.L."/>
            <person name="Choi C."/>
            <person name="Clum A."/>
            <person name="LaButti K.M."/>
            <person name="Lindquist E.A."/>
            <person name="Yee Ngan C."/>
            <person name="Ohm R.A."/>
            <person name="Salamov A.A."/>
            <person name="Grigoriev I.V."/>
            <person name="Spatafora J.W."/>
            <person name="Berbee M.L."/>
        </authorList>
    </citation>
    <scope>NUCLEOTIDE SEQUENCE [LARGE SCALE GENOMIC DNA]</scope>
    <source>
        <strain evidence="12 13">JEL478</strain>
    </source>
</reference>
<dbReference type="EMBL" id="KQ965781">
    <property type="protein sequence ID" value="KXS13201.1"/>
    <property type="molecule type" value="Genomic_DNA"/>
</dbReference>
<evidence type="ECO:0000256" key="2">
    <source>
        <dbReference type="ARBA" id="ARBA00004514"/>
    </source>
</evidence>
<evidence type="ECO:0000256" key="3">
    <source>
        <dbReference type="ARBA" id="ARBA00022448"/>
    </source>
</evidence>
<feature type="repeat" description="WD" evidence="11">
    <location>
        <begin position="198"/>
        <end position="240"/>
    </location>
</feature>
<dbReference type="PANTHER" id="PTHR46027">
    <property type="entry name" value="PEROXISOMAL TARGETING SIGNAL 2 RECEPTOR"/>
    <property type="match status" value="1"/>
</dbReference>
<evidence type="ECO:0000256" key="9">
    <source>
        <dbReference type="ARBA" id="ARBA00024017"/>
    </source>
</evidence>
<evidence type="ECO:0000256" key="6">
    <source>
        <dbReference type="ARBA" id="ARBA00022737"/>
    </source>
</evidence>
<dbReference type="OMA" id="FAVHWNL"/>
<dbReference type="CDD" id="cd00200">
    <property type="entry name" value="WD40"/>
    <property type="match status" value="1"/>
</dbReference>
<evidence type="ECO:0000313" key="12">
    <source>
        <dbReference type="EMBL" id="KXS13201.1"/>
    </source>
</evidence>
<dbReference type="GO" id="GO:0005053">
    <property type="term" value="F:peroxisome matrix targeting signal-2 binding"/>
    <property type="evidence" value="ECO:0007669"/>
    <property type="project" value="InterPro"/>
</dbReference>
<evidence type="ECO:0000256" key="10">
    <source>
        <dbReference type="ARBA" id="ARBA00032565"/>
    </source>
</evidence>
<accession>A0A139A8R7</accession>
<dbReference type="InterPro" id="IPR015943">
    <property type="entry name" value="WD40/YVTN_repeat-like_dom_sf"/>
</dbReference>
<sequence length="336" mass="37031">MLRTFRTEGHNGYACPFSPFFENRIAVASAANFGIVGNGRLWILDINAPPAPGPPGAAGGGVALQRSYDTQDGLFDACWSELNENQIVACSGDGSIKLFDTGVPDPFPIANWREHSREVFSVSWNQVKKDTFVSSSWDHTVKVWNPTHPRSLLTFSEHTHCVYTAAYHPSHPDLLASCSGDHTLKLWDLKTPRSVATIRAHANEVLSCDWNKYKEHVVVTGGVDHEVRVWDTRNPAAPVTVMRGHEYAVRRVRCSPHNEAIVASAGYDMTVRFWDTNLAARAGPGGAQGAGCVFVHDRHTEFVLGVDFSLYVEGLVATAAWDEWVHVFAPPVVGRR</sequence>